<proteinExistence type="predicted"/>
<dbReference type="InterPro" id="IPR035901">
    <property type="entry name" value="GIY-YIG_endonuc_sf"/>
</dbReference>
<dbReference type="CDD" id="cd10451">
    <property type="entry name" value="GIY-YIG_LuxR_like"/>
    <property type="match status" value="1"/>
</dbReference>
<dbReference type="KEGG" id="vin:AKJ08_3595"/>
<gene>
    <name evidence="1" type="ORF">AKJ08_3595</name>
</gene>
<accession>A0A0K1PI54</accession>
<sequence>MPTNETRAYKGFRPRMGVYAIRHLPSGRTLLGWSPHLQGNLNRHRFQLVLGNHPLKALQGDWLRDGADAFAFEILDELEPHPDRPGEVPEDDLAALEAMWRERLGLNEETTYA</sequence>
<evidence type="ECO:0000313" key="1">
    <source>
        <dbReference type="EMBL" id="AKU93208.1"/>
    </source>
</evidence>
<dbReference type="Gene3D" id="3.40.1440.10">
    <property type="entry name" value="GIY-YIG endonuclease"/>
    <property type="match status" value="1"/>
</dbReference>
<reference evidence="1 2" key="1">
    <citation type="submission" date="2015-08" db="EMBL/GenBank/DDBJ databases">
        <authorList>
            <person name="Babu N.S."/>
            <person name="Beckwith C.J."/>
            <person name="Beseler K.G."/>
            <person name="Brison A."/>
            <person name="Carone J.V."/>
            <person name="Caskin T.P."/>
            <person name="Diamond M."/>
            <person name="Durham M.E."/>
            <person name="Foxe J.M."/>
            <person name="Go M."/>
            <person name="Henderson B.A."/>
            <person name="Jones I.B."/>
            <person name="McGettigan J.A."/>
            <person name="Micheletti S.J."/>
            <person name="Nasrallah M.E."/>
            <person name="Ortiz D."/>
            <person name="Piller C.R."/>
            <person name="Privatt S.R."/>
            <person name="Schneider S.L."/>
            <person name="Sharp S."/>
            <person name="Smith T.C."/>
            <person name="Stanton J.D."/>
            <person name="Ullery H.E."/>
            <person name="Wilson R.J."/>
            <person name="Serrano M.G."/>
            <person name="Buck G."/>
            <person name="Lee V."/>
            <person name="Wang Y."/>
            <person name="Carvalho R."/>
            <person name="Voegtly L."/>
            <person name="Shi R."/>
            <person name="Duckworth R."/>
            <person name="Johnson A."/>
            <person name="Loviza R."/>
            <person name="Walstead R."/>
            <person name="Shah Z."/>
            <person name="Kiflezghi M."/>
            <person name="Wade K."/>
            <person name="Ball S.L."/>
            <person name="Bradley K.W."/>
            <person name="Asai D.J."/>
            <person name="Bowman C.A."/>
            <person name="Russell D.A."/>
            <person name="Pope W.H."/>
            <person name="Jacobs-Sera D."/>
            <person name="Hendrix R.W."/>
            <person name="Hatfull G.F."/>
        </authorList>
    </citation>
    <scope>NUCLEOTIDE SEQUENCE [LARGE SCALE GENOMIC DNA]</scope>
    <source>
        <strain evidence="1 2">DSM 27710</strain>
    </source>
</reference>
<name>A0A0K1PI54_9BACT</name>
<protein>
    <submittedName>
        <fullName evidence="1">LuxR family transcriptional regulator</fullName>
    </submittedName>
</protein>
<dbReference type="OrthoDB" id="9134286at2"/>
<dbReference type="AlphaFoldDB" id="A0A0K1PI54"/>
<dbReference type="RefSeq" id="WP_157370800.1">
    <property type="nucleotide sequence ID" value="NZ_CP012332.1"/>
</dbReference>
<dbReference type="Proteomes" id="UP000055590">
    <property type="component" value="Chromosome"/>
</dbReference>
<keyword evidence="2" id="KW-1185">Reference proteome</keyword>
<evidence type="ECO:0000313" key="2">
    <source>
        <dbReference type="Proteomes" id="UP000055590"/>
    </source>
</evidence>
<organism evidence="1 2">
    <name type="scientific">Vulgatibacter incomptus</name>
    <dbReference type="NCBI Taxonomy" id="1391653"/>
    <lineage>
        <taxon>Bacteria</taxon>
        <taxon>Pseudomonadati</taxon>
        <taxon>Myxococcota</taxon>
        <taxon>Myxococcia</taxon>
        <taxon>Myxococcales</taxon>
        <taxon>Cystobacterineae</taxon>
        <taxon>Vulgatibacteraceae</taxon>
        <taxon>Vulgatibacter</taxon>
    </lineage>
</organism>
<dbReference type="EMBL" id="CP012332">
    <property type="protein sequence ID" value="AKU93208.1"/>
    <property type="molecule type" value="Genomic_DNA"/>
</dbReference>